<proteinExistence type="predicted"/>
<dbReference type="EMBL" id="LWCI01000112">
    <property type="protein sequence ID" value="KZS61682.1"/>
    <property type="molecule type" value="Genomic_DNA"/>
</dbReference>
<dbReference type="AlphaFoldDB" id="A0A163ZMQ9"/>
<reference evidence="3" key="1">
    <citation type="submission" date="2016-04" db="EMBL/GenBank/DDBJ databases">
        <authorList>
            <person name="Strapagiel D."/>
            <person name="Borowka P."/>
            <person name="Marciniak B."/>
            <person name="Bakula Z."/>
            <person name="Van Ingen J."/>
            <person name="Safianowska A."/>
            <person name="Dziadek J."/>
            <person name="Jagielski T."/>
        </authorList>
    </citation>
    <scope>NUCLEOTIDE SEQUENCE [LARGE SCALE GENOMIC DNA]</scope>
    <source>
        <strain evidence="3">1010001458</strain>
    </source>
</reference>
<evidence type="ECO:0000259" key="1">
    <source>
        <dbReference type="Pfam" id="PF02720"/>
    </source>
</evidence>
<keyword evidence="3" id="KW-1185">Reference proteome</keyword>
<feature type="domain" description="DUF222" evidence="1">
    <location>
        <begin position="1"/>
        <end position="139"/>
    </location>
</feature>
<comment type="caution">
    <text evidence="2">The sequence shown here is derived from an EMBL/GenBank/DDBJ whole genome shotgun (WGS) entry which is preliminary data.</text>
</comment>
<name>A0A163ZMQ9_9MYCO</name>
<evidence type="ECO:0000313" key="2">
    <source>
        <dbReference type="EMBL" id="KZS61682.1"/>
    </source>
</evidence>
<accession>A0A163ZMQ9</accession>
<sequence length="161" mass="17145">MREQLPRVAAVFRAGDIDYRAFQTLVYRTELIEDRQVLAAVDAQLAGAGGALGAQIDKIVASVDADALRRRKEHHSDRQIRIDEGIGGISQIEGTLVTPDAQVLDRRLSALAATVCEHDPRSRDQRRADALGALAAGGSSGWAVAAGAAIARPESGPRQAR</sequence>
<gene>
    <name evidence="2" type="ORF">A4G28_17870</name>
</gene>
<dbReference type="InterPro" id="IPR003870">
    <property type="entry name" value="DUF222"/>
</dbReference>
<organism evidence="2 3">
    <name type="scientific">Mycobacterium ostraviense</name>
    <dbReference type="NCBI Taxonomy" id="2738409"/>
    <lineage>
        <taxon>Bacteria</taxon>
        <taxon>Bacillati</taxon>
        <taxon>Actinomycetota</taxon>
        <taxon>Actinomycetes</taxon>
        <taxon>Mycobacteriales</taxon>
        <taxon>Mycobacteriaceae</taxon>
        <taxon>Mycobacterium</taxon>
    </lineage>
</organism>
<protein>
    <recommendedName>
        <fullName evidence="1">DUF222 domain-containing protein</fullName>
    </recommendedName>
</protein>
<evidence type="ECO:0000313" key="3">
    <source>
        <dbReference type="Proteomes" id="UP000077342"/>
    </source>
</evidence>
<dbReference type="Proteomes" id="UP000077342">
    <property type="component" value="Unassembled WGS sequence"/>
</dbReference>
<dbReference type="Pfam" id="PF02720">
    <property type="entry name" value="DUF222"/>
    <property type="match status" value="1"/>
</dbReference>